<sequence length="95" mass="10965">MQESIEFLKNHHDQLDTFTKAVAKVHGNHHPEVIEVRKIYQQIDQKLNGGVDNLDAEFDSLRKVTSNYEIPDDACEAFSTVYQVLHQADTLRNKK</sequence>
<organism evidence="1 2">
    <name type="scientific">Falseniella ignava</name>
    <dbReference type="NCBI Taxonomy" id="137730"/>
    <lineage>
        <taxon>Bacteria</taxon>
        <taxon>Bacillati</taxon>
        <taxon>Bacillota</taxon>
        <taxon>Bacilli</taxon>
        <taxon>Lactobacillales</taxon>
        <taxon>Aerococcaceae</taxon>
        <taxon>Falseniella</taxon>
    </lineage>
</organism>
<accession>A0A2I1JY64</accession>
<dbReference type="Proteomes" id="UP000234384">
    <property type="component" value="Unassembled WGS sequence"/>
</dbReference>
<reference evidence="1 2" key="1">
    <citation type="submission" date="2017-12" db="EMBL/GenBank/DDBJ databases">
        <title>Phylogenetic diversity of female urinary microbiome.</title>
        <authorList>
            <person name="Thomas-White K."/>
            <person name="Wolfe A.J."/>
        </authorList>
    </citation>
    <scope>NUCLEOTIDE SEQUENCE [LARGE SCALE GENOMIC DNA]</scope>
    <source>
        <strain evidence="1 2">UMB0898</strain>
    </source>
</reference>
<dbReference type="AlphaFoldDB" id="A0A2I1JY64"/>
<name>A0A2I1JY64_9LACT</name>
<comment type="caution">
    <text evidence="1">The sequence shown here is derived from an EMBL/GenBank/DDBJ whole genome shotgun (WGS) entry which is preliminary data.</text>
</comment>
<protein>
    <submittedName>
        <fullName evidence="1">Iron-sulfur cluster repair di-iron protein, ric</fullName>
    </submittedName>
</protein>
<evidence type="ECO:0000313" key="2">
    <source>
        <dbReference type="Proteomes" id="UP000234384"/>
    </source>
</evidence>
<dbReference type="OrthoDB" id="9797132at2"/>
<evidence type="ECO:0000313" key="1">
    <source>
        <dbReference type="EMBL" id="PKY88272.1"/>
    </source>
</evidence>
<proteinExistence type="predicted"/>
<gene>
    <name evidence="1" type="ORF">CYJ57_05740</name>
</gene>
<dbReference type="RefSeq" id="WP_101954441.1">
    <property type="nucleotide sequence ID" value="NZ_PKHE01000014.1"/>
</dbReference>
<dbReference type="EMBL" id="PKHE01000014">
    <property type="protein sequence ID" value="PKY88272.1"/>
    <property type="molecule type" value="Genomic_DNA"/>
</dbReference>